<accession>A0A0F9T5H2</accession>
<sequence>MTEQERRLRLNEMGKEIAAMHPKKIGAVMFDMVNGKLTGVREGNGWRTGNVLSKTGFAGKH</sequence>
<proteinExistence type="predicted"/>
<dbReference type="AlphaFoldDB" id="A0A0F9T5H2"/>
<organism evidence="1">
    <name type="scientific">marine sediment metagenome</name>
    <dbReference type="NCBI Taxonomy" id="412755"/>
    <lineage>
        <taxon>unclassified sequences</taxon>
        <taxon>metagenomes</taxon>
        <taxon>ecological metagenomes</taxon>
    </lineage>
</organism>
<dbReference type="EMBL" id="LAZR01000326">
    <property type="protein sequence ID" value="KKN74424.1"/>
    <property type="molecule type" value="Genomic_DNA"/>
</dbReference>
<reference evidence="1" key="1">
    <citation type="journal article" date="2015" name="Nature">
        <title>Complex archaea that bridge the gap between prokaryotes and eukaryotes.</title>
        <authorList>
            <person name="Spang A."/>
            <person name="Saw J.H."/>
            <person name="Jorgensen S.L."/>
            <person name="Zaremba-Niedzwiedzka K."/>
            <person name="Martijn J."/>
            <person name="Lind A.E."/>
            <person name="van Eijk R."/>
            <person name="Schleper C."/>
            <person name="Guy L."/>
            <person name="Ettema T.J."/>
        </authorList>
    </citation>
    <scope>NUCLEOTIDE SEQUENCE</scope>
</reference>
<gene>
    <name evidence="1" type="ORF">LCGC14_0390440</name>
</gene>
<comment type="caution">
    <text evidence="1">The sequence shown here is derived from an EMBL/GenBank/DDBJ whole genome shotgun (WGS) entry which is preliminary data.</text>
</comment>
<name>A0A0F9T5H2_9ZZZZ</name>
<protein>
    <submittedName>
        <fullName evidence="1">Uncharacterized protein</fullName>
    </submittedName>
</protein>
<evidence type="ECO:0000313" key="1">
    <source>
        <dbReference type="EMBL" id="KKN74424.1"/>
    </source>
</evidence>